<dbReference type="InterPro" id="IPR036102">
    <property type="entry name" value="OsmC/Ohrsf"/>
</dbReference>
<dbReference type="EMBL" id="FNAD01000028">
    <property type="protein sequence ID" value="SDE54233.1"/>
    <property type="molecule type" value="Genomic_DNA"/>
</dbReference>
<dbReference type="InterPro" id="IPR019904">
    <property type="entry name" value="Peroxiredoxin_OsmC"/>
</dbReference>
<gene>
    <name evidence="2" type="ORF">SAMN05216270_1281</name>
</gene>
<dbReference type="NCBIfam" id="TIGR03562">
    <property type="entry name" value="osmo_induc_OsmC"/>
    <property type="match status" value="1"/>
</dbReference>
<dbReference type="PANTHER" id="PTHR42830:SF1">
    <property type="entry name" value="OSMOTICALLY INDUCIBLE FAMILY PROTEIN"/>
    <property type="match status" value="1"/>
</dbReference>
<dbReference type="InterPro" id="IPR052707">
    <property type="entry name" value="OsmC_Ohr_Peroxiredoxin"/>
</dbReference>
<dbReference type="OrthoDB" id="9807532at2"/>
<proteinExistence type="predicted"/>
<evidence type="ECO:0000313" key="2">
    <source>
        <dbReference type="EMBL" id="SDE54233.1"/>
    </source>
</evidence>
<feature type="region of interest" description="Disordered" evidence="1">
    <location>
        <begin position="1"/>
        <end position="24"/>
    </location>
</feature>
<dbReference type="PANTHER" id="PTHR42830">
    <property type="entry name" value="OSMOTICALLY INDUCIBLE FAMILY PROTEIN"/>
    <property type="match status" value="1"/>
</dbReference>
<reference evidence="3" key="1">
    <citation type="submission" date="2016-10" db="EMBL/GenBank/DDBJ databases">
        <authorList>
            <person name="Varghese N."/>
            <person name="Submissions S."/>
        </authorList>
    </citation>
    <scope>NUCLEOTIDE SEQUENCE [LARGE SCALE GENOMIC DNA]</scope>
    <source>
        <strain evidence="3">CGMCC 4.3516</strain>
    </source>
</reference>
<dbReference type="GO" id="GO:0006979">
    <property type="term" value="P:response to oxidative stress"/>
    <property type="evidence" value="ECO:0007669"/>
    <property type="project" value="InterPro"/>
</dbReference>
<dbReference type="STRING" id="58114.SAMN05216270_1281"/>
<keyword evidence="3" id="KW-1185">Reference proteome</keyword>
<dbReference type="RefSeq" id="WP_091040642.1">
    <property type="nucleotide sequence ID" value="NZ_FNAD01000028.1"/>
</dbReference>
<dbReference type="GO" id="GO:0004601">
    <property type="term" value="F:peroxidase activity"/>
    <property type="evidence" value="ECO:0007669"/>
    <property type="project" value="InterPro"/>
</dbReference>
<accession>A0A1G7DRY7</accession>
<dbReference type="Proteomes" id="UP000198949">
    <property type="component" value="Unassembled WGS sequence"/>
</dbReference>
<dbReference type="InterPro" id="IPR003718">
    <property type="entry name" value="OsmC/Ohr_fam"/>
</dbReference>
<evidence type="ECO:0000256" key="1">
    <source>
        <dbReference type="SAM" id="MobiDB-lite"/>
    </source>
</evidence>
<dbReference type="Pfam" id="PF02566">
    <property type="entry name" value="OsmC"/>
    <property type="match status" value="1"/>
</dbReference>
<dbReference type="InterPro" id="IPR015946">
    <property type="entry name" value="KH_dom-like_a/b"/>
</dbReference>
<evidence type="ECO:0000313" key="3">
    <source>
        <dbReference type="Proteomes" id="UP000198949"/>
    </source>
</evidence>
<organism evidence="2 3">
    <name type="scientific">Glycomyces harbinensis</name>
    <dbReference type="NCBI Taxonomy" id="58114"/>
    <lineage>
        <taxon>Bacteria</taxon>
        <taxon>Bacillati</taxon>
        <taxon>Actinomycetota</taxon>
        <taxon>Actinomycetes</taxon>
        <taxon>Glycomycetales</taxon>
        <taxon>Glycomycetaceae</taxon>
        <taxon>Glycomyces</taxon>
    </lineage>
</organism>
<name>A0A1G7DRY7_9ACTN</name>
<sequence>MSVTRNARTRWTGGLQDGGGVTSFVSSGLPDTPVTWASRANDPEGKTSPEELIAAAHASCYSMALSAGLGKAGYTAEEIVTEAGVDFKPGTGITGIALSVRAVIPGIEKDEFDEIAAATKDACPVSQALKAVPISLEATLG</sequence>
<protein>
    <submittedName>
        <fullName evidence="2">Osmotically inducible protein OsmC</fullName>
    </submittedName>
</protein>
<dbReference type="SUPFAM" id="SSF82784">
    <property type="entry name" value="OsmC-like"/>
    <property type="match status" value="1"/>
</dbReference>
<dbReference type="Gene3D" id="3.30.300.20">
    <property type="match status" value="1"/>
</dbReference>
<dbReference type="AlphaFoldDB" id="A0A1G7DRY7"/>